<dbReference type="SMR" id="A0A194SFY4"/>
<comment type="subcellular location">
    <subcellularLocation>
        <location evidence="1 5 6">Nucleus</location>
    </subcellularLocation>
</comment>
<feature type="DNA-binding region" description="Homeobox" evidence="5">
    <location>
        <begin position="123"/>
        <end position="182"/>
    </location>
</feature>
<dbReference type="RefSeq" id="XP_018274585.1">
    <property type="nucleotide sequence ID" value="XM_018413817.1"/>
</dbReference>
<evidence type="ECO:0000256" key="4">
    <source>
        <dbReference type="ARBA" id="ARBA00023242"/>
    </source>
</evidence>
<feature type="domain" description="Homeobox" evidence="8">
    <location>
        <begin position="121"/>
        <end position="181"/>
    </location>
</feature>
<protein>
    <recommendedName>
        <fullName evidence="8">Homeobox domain-containing protein</fullName>
    </recommendedName>
</protein>
<keyword evidence="10" id="KW-1185">Reference proteome</keyword>
<evidence type="ECO:0000313" key="10">
    <source>
        <dbReference type="Proteomes" id="UP000053890"/>
    </source>
</evidence>
<dbReference type="GO" id="GO:0005634">
    <property type="term" value="C:nucleus"/>
    <property type="evidence" value="ECO:0007669"/>
    <property type="project" value="UniProtKB-SubCell"/>
</dbReference>
<dbReference type="InterPro" id="IPR009057">
    <property type="entry name" value="Homeodomain-like_sf"/>
</dbReference>
<dbReference type="EMBL" id="KQ474073">
    <property type="protein sequence ID" value="KPV78536.1"/>
    <property type="molecule type" value="Genomic_DNA"/>
</dbReference>
<dbReference type="InterPro" id="IPR050453">
    <property type="entry name" value="LIM_Homeobox_TF"/>
</dbReference>
<dbReference type="PANTHER" id="PTHR24208">
    <property type="entry name" value="LIM/HOMEOBOX PROTEIN LHX"/>
    <property type="match status" value="1"/>
</dbReference>
<keyword evidence="4 5" id="KW-0539">Nucleus</keyword>
<dbReference type="SUPFAM" id="SSF46689">
    <property type="entry name" value="Homeodomain-like"/>
    <property type="match status" value="1"/>
</dbReference>
<evidence type="ECO:0000256" key="3">
    <source>
        <dbReference type="ARBA" id="ARBA00023155"/>
    </source>
</evidence>
<evidence type="ECO:0000256" key="7">
    <source>
        <dbReference type="SAM" id="MobiDB-lite"/>
    </source>
</evidence>
<feature type="compositionally biased region" description="Polar residues" evidence="7">
    <location>
        <begin position="370"/>
        <end position="380"/>
    </location>
</feature>
<evidence type="ECO:0000256" key="5">
    <source>
        <dbReference type="PROSITE-ProRule" id="PRU00108"/>
    </source>
</evidence>
<dbReference type="OMA" id="QHQWRFR"/>
<dbReference type="AlphaFoldDB" id="A0A194SFY4"/>
<dbReference type="InterPro" id="IPR001356">
    <property type="entry name" value="HD"/>
</dbReference>
<keyword evidence="2 5" id="KW-0238">DNA-binding</keyword>
<keyword evidence="3 5" id="KW-0371">Homeobox</keyword>
<dbReference type="GeneID" id="28974266"/>
<sequence>MWPQPGASRWTQPPHGVDARHVYMHDGASTYDPYGQQYHGHGEYGFAHEQAHRVDGGRVVGGPAQHSSPSSSASRPHAQHDHAYHPYRQSPAPTPTKAITFVDANEQIEAALKGSSLDALQNCRPKRKRILPDQLERLLEVFETTDSPTFEVRDKLGAATSMTNREVQVWFQNRRAKVNRQRLASLAVEEAARAATKPKGAAVESDTGRSSPGVQAAGQHQWRFRAATMLPPPVPSPSTSAHAHPPRPLSLPSPPPTSHHAVHGLVGHPYPYSPPDYTTYAVSPSPFHPSHPHPSTSAFAQAIGHPSSFGMISPPLSITTPSLASPGTASMLSYFPRTPSELSSPSGTFFRLALDSPSSQHPVSPYFSGASYQSPVSPTSPLVDEPEPRIHLPPIRSSGPWPSPRAAPPVRPTDRRSVSDSAPSAAPGQGEPATATAVAAAGERTALVRLPSLHGLLNHEAAPAVALPTHASLPTSPVDYFRTLPSAIANSPDPLALGAFPNARSPPSTFAKPRLVSRYSTLDIHTQPSRSRLSSRAPTPAASADAPVVVSDESAARRGSLHRTSLDTVSVEEERSIPSSVETQGIGLGMLVAAASEVRANDDEKVARLAAAKGMR</sequence>
<dbReference type="Pfam" id="PF00046">
    <property type="entry name" value="Homeodomain"/>
    <property type="match status" value="1"/>
</dbReference>
<dbReference type="CDD" id="cd00086">
    <property type="entry name" value="homeodomain"/>
    <property type="match status" value="1"/>
</dbReference>
<dbReference type="GO" id="GO:0000977">
    <property type="term" value="F:RNA polymerase II transcription regulatory region sequence-specific DNA binding"/>
    <property type="evidence" value="ECO:0007669"/>
    <property type="project" value="TreeGrafter"/>
</dbReference>
<accession>A0A194SFY4</accession>
<dbReference type="GO" id="GO:0000981">
    <property type="term" value="F:DNA-binding transcription factor activity, RNA polymerase II-specific"/>
    <property type="evidence" value="ECO:0007669"/>
    <property type="project" value="TreeGrafter"/>
</dbReference>
<feature type="compositionally biased region" description="Pro residues" evidence="7">
    <location>
        <begin position="401"/>
        <end position="411"/>
    </location>
</feature>
<feature type="region of interest" description="Disordered" evidence="7">
    <location>
        <begin position="197"/>
        <end position="267"/>
    </location>
</feature>
<feature type="region of interest" description="Disordered" evidence="7">
    <location>
        <begin position="363"/>
        <end position="435"/>
    </location>
</feature>
<dbReference type="PANTHER" id="PTHR24208:SF166">
    <property type="entry name" value="LIM HOMEOBOX TRANSCRIPTION FACTOR 1 ALPHA, ISOFORM B"/>
    <property type="match status" value="1"/>
</dbReference>
<reference evidence="9 10" key="1">
    <citation type="journal article" date="2015" name="Front. Microbiol.">
        <title>Genome sequence of the plant growth promoting endophytic yeast Rhodotorula graminis WP1.</title>
        <authorList>
            <person name="Firrincieli A."/>
            <person name="Otillar R."/>
            <person name="Salamov A."/>
            <person name="Schmutz J."/>
            <person name="Khan Z."/>
            <person name="Redman R.S."/>
            <person name="Fleck N.D."/>
            <person name="Lindquist E."/>
            <person name="Grigoriev I.V."/>
            <person name="Doty S.L."/>
        </authorList>
    </citation>
    <scope>NUCLEOTIDE SEQUENCE [LARGE SCALE GENOMIC DNA]</scope>
    <source>
        <strain evidence="9 10">WP1</strain>
    </source>
</reference>
<organism evidence="9 10">
    <name type="scientific">Rhodotorula graminis (strain WP1)</name>
    <dbReference type="NCBI Taxonomy" id="578459"/>
    <lineage>
        <taxon>Eukaryota</taxon>
        <taxon>Fungi</taxon>
        <taxon>Dikarya</taxon>
        <taxon>Basidiomycota</taxon>
        <taxon>Pucciniomycotina</taxon>
        <taxon>Microbotryomycetes</taxon>
        <taxon>Sporidiobolales</taxon>
        <taxon>Sporidiobolaceae</taxon>
        <taxon>Rhodotorula</taxon>
    </lineage>
</organism>
<feature type="compositionally biased region" description="Low complexity" evidence="7">
    <location>
        <begin position="529"/>
        <end position="553"/>
    </location>
</feature>
<evidence type="ECO:0000259" key="8">
    <source>
        <dbReference type="PROSITE" id="PS50071"/>
    </source>
</evidence>
<feature type="compositionally biased region" description="Pro residues" evidence="7">
    <location>
        <begin position="246"/>
        <end position="257"/>
    </location>
</feature>
<dbReference type="OrthoDB" id="2536417at2759"/>
<dbReference type="PROSITE" id="PS50071">
    <property type="entry name" value="HOMEOBOX_2"/>
    <property type="match status" value="1"/>
</dbReference>
<feature type="region of interest" description="Disordered" evidence="7">
    <location>
        <begin position="56"/>
        <end position="94"/>
    </location>
</feature>
<gene>
    <name evidence="9" type="ORF">RHOBADRAFT_41081</name>
</gene>
<feature type="compositionally biased region" description="Low complexity" evidence="7">
    <location>
        <begin position="63"/>
        <end position="76"/>
    </location>
</feature>
<dbReference type="Gene3D" id="1.10.10.60">
    <property type="entry name" value="Homeodomain-like"/>
    <property type="match status" value="1"/>
</dbReference>
<evidence type="ECO:0000313" key="9">
    <source>
        <dbReference type="EMBL" id="KPV78536.1"/>
    </source>
</evidence>
<evidence type="ECO:0000256" key="1">
    <source>
        <dbReference type="ARBA" id="ARBA00004123"/>
    </source>
</evidence>
<name>A0A194SFY4_RHOGW</name>
<evidence type="ECO:0000256" key="2">
    <source>
        <dbReference type="ARBA" id="ARBA00023125"/>
    </source>
</evidence>
<evidence type="ECO:0000256" key="6">
    <source>
        <dbReference type="RuleBase" id="RU000682"/>
    </source>
</evidence>
<proteinExistence type="predicted"/>
<dbReference type="Proteomes" id="UP000053890">
    <property type="component" value="Unassembled WGS sequence"/>
</dbReference>
<dbReference type="SMART" id="SM00389">
    <property type="entry name" value="HOX"/>
    <property type="match status" value="1"/>
</dbReference>
<feature type="region of interest" description="Disordered" evidence="7">
    <location>
        <begin position="521"/>
        <end position="565"/>
    </location>
</feature>